<proteinExistence type="inferred from homology"/>
<feature type="compositionally biased region" description="Basic and acidic residues" evidence="2">
    <location>
        <begin position="273"/>
        <end position="282"/>
    </location>
</feature>
<dbReference type="InterPro" id="IPR001753">
    <property type="entry name" value="Enoyl-CoA_hydra/iso"/>
</dbReference>
<organism evidence="3 4">
    <name type="scientific">Pseudonocardia humida</name>
    <dbReference type="NCBI Taxonomy" id="2800819"/>
    <lineage>
        <taxon>Bacteria</taxon>
        <taxon>Bacillati</taxon>
        <taxon>Actinomycetota</taxon>
        <taxon>Actinomycetes</taxon>
        <taxon>Pseudonocardiales</taxon>
        <taxon>Pseudonocardiaceae</taxon>
        <taxon>Pseudonocardia</taxon>
    </lineage>
</organism>
<evidence type="ECO:0000256" key="1">
    <source>
        <dbReference type="ARBA" id="ARBA00005254"/>
    </source>
</evidence>
<evidence type="ECO:0000313" key="3">
    <source>
        <dbReference type="EMBL" id="MCO1659708.1"/>
    </source>
</evidence>
<gene>
    <name evidence="3" type="ORF">KDL28_32030</name>
</gene>
<evidence type="ECO:0000256" key="2">
    <source>
        <dbReference type="SAM" id="MobiDB-lite"/>
    </source>
</evidence>
<dbReference type="Pfam" id="PF00378">
    <property type="entry name" value="ECH_1"/>
    <property type="match status" value="1"/>
</dbReference>
<dbReference type="RefSeq" id="WP_252444642.1">
    <property type="nucleotide sequence ID" value="NZ_JAGSOV010000070.1"/>
</dbReference>
<dbReference type="InterPro" id="IPR029045">
    <property type="entry name" value="ClpP/crotonase-like_dom_sf"/>
</dbReference>
<sequence length="282" mass="32244">MTDRSGAADYTQIVLEQVDKVAIIRMNRPQYRNAQSRILREELDHAFARCEADDSVSVVVFTGVGDHFSAGHDLGTPEELRDREVRGFPTDARGRLWRMHEFNVANTMRWRDFRKPTIAAVHGYTIFAGWLVASAMDVIVAADDTEFLPEFVQYFSMPWDVNTRKVKEILFEGRFVSAQEAHEIGFVNRVVPRAELEEHVLELAHRFAETDLLRLEVTKEAINAVDDVRGFRSSIETSFLRWSMLSEAERAQVGEGGMTSDASGRPRRPRAQRAFDRLKGKR</sequence>
<comment type="similarity">
    <text evidence="1">Belongs to the enoyl-CoA hydratase/isomerase family.</text>
</comment>
<dbReference type="PANTHER" id="PTHR43802">
    <property type="entry name" value="ENOYL-COA HYDRATASE"/>
    <property type="match status" value="1"/>
</dbReference>
<protein>
    <submittedName>
        <fullName evidence="3">Enoyl-CoA hydratase/isomerase family protein</fullName>
    </submittedName>
</protein>
<reference evidence="3" key="1">
    <citation type="submission" date="2021-04" db="EMBL/GenBank/DDBJ databases">
        <title>Pseudonocardia sp. nov., isolated from sandy soil of mangrove forest.</title>
        <authorList>
            <person name="Zan Z."/>
            <person name="Huang R."/>
            <person name="Liu W."/>
        </authorList>
    </citation>
    <scope>NUCLEOTIDE SEQUENCE</scope>
    <source>
        <strain evidence="3">S2-4</strain>
    </source>
</reference>
<accession>A0ABT1A9N8</accession>
<dbReference type="Gene3D" id="3.90.226.10">
    <property type="entry name" value="2-enoyl-CoA Hydratase, Chain A, domain 1"/>
    <property type="match status" value="1"/>
</dbReference>
<name>A0ABT1A9N8_9PSEU</name>
<dbReference type="SUPFAM" id="SSF52096">
    <property type="entry name" value="ClpP/crotonase"/>
    <property type="match status" value="1"/>
</dbReference>
<keyword evidence="4" id="KW-1185">Reference proteome</keyword>
<dbReference type="EMBL" id="JAGSOV010000070">
    <property type="protein sequence ID" value="MCO1659708.1"/>
    <property type="molecule type" value="Genomic_DNA"/>
</dbReference>
<dbReference type="CDD" id="cd06558">
    <property type="entry name" value="crotonase-like"/>
    <property type="match status" value="1"/>
</dbReference>
<dbReference type="Proteomes" id="UP001165283">
    <property type="component" value="Unassembled WGS sequence"/>
</dbReference>
<feature type="region of interest" description="Disordered" evidence="2">
    <location>
        <begin position="251"/>
        <end position="282"/>
    </location>
</feature>
<dbReference type="PANTHER" id="PTHR43802:SF1">
    <property type="entry name" value="IP11341P-RELATED"/>
    <property type="match status" value="1"/>
</dbReference>
<comment type="caution">
    <text evidence="3">The sequence shown here is derived from an EMBL/GenBank/DDBJ whole genome shotgun (WGS) entry which is preliminary data.</text>
</comment>
<evidence type="ECO:0000313" key="4">
    <source>
        <dbReference type="Proteomes" id="UP001165283"/>
    </source>
</evidence>